<sequence>MGISDLLTRPQDRAYFAVAVFFQLTSVVALVLRFLATERAGRRPHVEDWLAFASLLLYLCFSTANLAGVIRSEGRPASEPAASEAELAVVGKLVYVSVFVYFYQQFFAKLSILALYYRLFKVNPKFKRGIDALVAYHAIWITVSTFLISFICRPLAKFWDSRVAGQCTPIGPLIAVTETLNSVGDFLLVGLAITIVGMVQISEAAKRKLFICFGLGALAGVVGFIKIGFSFLGDAVREYSGSAALP</sequence>
<name>A0ACC2JY41_9PEZI</name>
<protein>
    <submittedName>
        <fullName evidence="1">Uncharacterized protein</fullName>
    </submittedName>
</protein>
<keyword evidence="2" id="KW-1185">Reference proteome</keyword>
<accession>A0ACC2JY41</accession>
<gene>
    <name evidence="1" type="ORF">O1611_g1198</name>
</gene>
<reference evidence="1" key="1">
    <citation type="submission" date="2022-12" db="EMBL/GenBank/DDBJ databases">
        <title>Genome Sequence of Lasiodiplodia mahajangana.</title>
        <authorList>
            <person name="Buettner E."/>
        </authorList>
    </citation>
    <scope>NUCLEOTIDE SEQUENCE</scope>
    <source>
        <strain evidence="1">VT137</strain>
    </source>
</reference>
<proteinExistence type="predicted"/>
<dbReference type="EMBL" id="JAPUUL010000130">
    <property type="protein sequence ID" value="KAJ8132426.1"/>
    <property type="molecule type" value="Genomic_DNA"/>
</dbReference>
<comment type="caution">
    <text evidence="1">The sequence shown here is derived from an EMBL/GenBank/DDBJ whole genome shotgun (WGS) entry which is preliminary data.</text>
</comment>
<organism evidence="1 2">
    <name type="scientific">Lasiodiplodia mahajangana</name>
    <dbReference type="NCBI Taxonomy" id="1108764"/>
    <lineage>
        <taxon>Eukaryota</taxon>
        <taxon>Fungi</taxon>
        <taxon>Dikarya</taxon>
        <taxon>Ascomycota</taxon>
        <taxon>Pezizomycotina</taxon>
        <taxon>Dothideomycetes</taxon>
        <taxon>Dothideomycetes incertae sedis</taxon>
        <taxon>Botryosphaeriales</taxon>
        <taxon>Botryosphaeriaceae</taxon>
        <taxon>Lasiodiplodia</taxon>
    </lineage>
</organism>
<evidence type="ECO:0000313" key="1">
    <source>
        <dbReference type="EMBL" id="KAJ8132426.1"/>
    </source>
</evidence>
<dbReference type="Proteomes" id="UP001153332">
    <property type="component" value="Unassembled WGS sequence"/>
</dbReference>
<evidence type="ECO:0000313" key="2">
    <source>
        <dbReference type="Proteomes" id="UP001153332"/>
    </source>
</evidence>